<evidence type="ECO:0000259" key="4">
    <source>
        <dbReference type="PROSITE" id="PS50006"/>
    </source>
</evidence>
<evidence type="ECO:0000256" key="3">
    <source>
        <dbReference type="SAM" id="Phobius"/>
    </source>
</evidence>
<dbReference type="InterPro" id="IPR057746">
    <property type="entry name" value="CpnT-like_N"/>
</dbReference>
<feature type="region of interest" description="Disordered" evidence="2">
    <location>
        <begin position="1104"/>
        <end position="1160"/>
    </location>
</feature>
<evidence type="ECO:0000313" key="6">
    <source>
        <dbReference type="Proteomes" id="UP001500503"/>
    </source>
</evidence>
<dbReference type="Pfam" id="PF17914">
    <property type="entry name" value="HopA1"/>
    <property type="match status" value="1"/>
</dbReference>
<feature type="compositionally biased region" description="Pro residues" evidence="2">
    <location>
        <begin position="623"/>
        <end position="640"/>
    </location>
</feature>
<dbReference type="InterPro" id="IPR040871">
    <property type="entry name" value="HopA1"/>
</dbReference>
<feature type="region of interest" description="Disordered" evidence="2">
    <location>
        <begin position="911"/>
        <end position="995"/>
    </location>
</feature>
<evidence type="ECO:0000256" key="2">
    <source>
        <dbReference type="SAM" id="MobiDB-lite"/>
    </source>
</evidence>
<dbReference type="Gene3D" id="2.60.200.20">
    <property type="match status" value="2"/>
</dbReference>
<reference evidence="6" key="1">
    <citation type="journal article" date="2019" name="Int. J. Syst. Evol. Microbiol.">
        <title>The Global Catalogue of Microorganisms (GCM) 10K type strain sequencing project: providing services to taxonomists for standard genome sequencing and annotation.</title>
        <authorList>
            <consortium name="The Broad Institute Genomics Platform"/>
            <consortium name="The Broad Institute Genome Sequencing Center for Infectious Disease"/>
            <person name="Wu L."/>
            <person name="Ma J."/>
        </authorList>
    </citation>
    <scope>NUCLEOTIDE SEQUENCE [LARGE SCALE GENOMIC DNA]</scope>
    <source>
        <strain evidence="6">JCM 17933</strain>
    </source>
</reference>
<feature type="compositionally biased region" description="Low complexity" evidence="2">
    <location>
        <begin position="510"/>
        <end position="519"/>
    </location>
</feature>
<protein>
    <recommendedName>
        <fullName evidence="4">FHA domain-containing protein</fullName>
    </recommendedName>
</protein>
<organism evidence="5 6">
    <name type="scientific">Actinoallomurus oryzae</name>
    <dbReference type="NCBI Taxonomy" id="502180"/>
    <lineage>
        <taxon>Bacteria</taxon>
        <taxon>Bacillati</taxon>
        <taxon>Actinomycetota</taxon>
        <taxon>Actinomycetes</taxon>
        <taxon>Streptosporangiales</taxon>
        <taxon>Thermomonosporaceae</taxon>
        <taxon>Actinoallomurus</taxon>
    </lineage>
</organism>
<feature type="compositionally biased region" description="Low complexity" evidence="2">
    <location>
        <begin position="593"/>
        <end position="609"/>
    </location>
</feature>
<feature type="compositionally biased region" description="Pro residues" evidence="2">
    <location>
        <begin position="970"/>
        <end position="980"/>
    </location>
</feature>
<dbReference type="PROSITE" id="PS50006">
    <property type="entry name" value="FHA_DOMAIN"/>
    <property type="match status" value="2"/>
</dbReference>
<feature type="compositionally biased region" description="Low complexity" evidence="2">
    <location>
        <begin position="1114"/>
        <end position="1123"/>
    </location>
</feature>
<feature type="domain" description="FHA" evidence="4">
    <location>
        <begin position="871"/>
        <end position="923"/>
    </location>
</feature>
<accession>A0ABP8QMT2</accession>
<feature type="compositionally biased region" description="Basic and acidic residues" evidence="2">
    <location>
        <begin position="667"/>
        <end position="693"/>
    </location>
</feature>
<name>A0ABP8QMT2_9ACTN</name>
<feature type="compositionally biased region" description="Basic and acidic residues" evidence="2">
    <location>
        <begin position="921"/>
        <end position="938"/>
    </location>
</feature>
<dbReference type="RefSeq" id="WP_345469688.1">
    <property type="nucleotide sequence ID" value="NZ_BAABHF010000038.1"/>
</dbReference>
<feature type="transmembrane region" description="Helical" evidence="3">
    <location>
        <begin position="251"/>
        <end position="271"/>
    </location>
</feature>
<dbReference type="EMBL" id="BAABHF010000038">
    <property type="protein sequence ID" value="GAA4505448.1"/>
    <property type="molecule type" value="Genomic_DNA"/>
</dbReference>
<feature type="compositionally biased region" description="Low complexity" evidence="2">
    <location>
        <begin position="1151"/>
        <end position="1160"/>
    </location>
</feature>
<feature type="compositionally biased region" description="Pro residues" evidence="2">
    <location>
        <begin position="1132"/>
        <end position="1148"/>
    </location>
</feature>
<dbReference type="Pfam" id="PF00498">
    <property type="entry name" value="FHA"/>
    <property type="match status" value="2"/>
</dbReference>
<dbReference type="InterPro" id="IPR008984">
    <property type="entry name" value="SMAD_FHA_dom_sf"/>
</dbReference>
<dbReference type="SUPFAM" id="SSF49879">
    <property type="entry name" value="SMAD/FHA domain"/>
    <property type="match status" value="2"/>
</dbReference>
<dbReference type="PANTHER" id="PTHR23308">
    <property type="entry name" value="NUCLEAR INHIBITOR OF PROTEIN PHOSPHATASE-1"/>
    <property type="match status" value="1"/>
</dbReference>
<keyword evidence="1" id="KW-0597">Phosphoprotein</keyword>
<keyword evidence="3" id="KW-0812">Transmembrane</keyword>
<keyword evidence="3" id="KW-0472">Membrane</keyword>
<dbReference type="SMART" id="SM00240">
    <property type="entry name" value="FHA"/>
    <property type="match status" value="2"/>
</dbReference>
<feature type="region of interest" description="Disordered" evidence="2">
    <location>
        <begin position="1046"/>
        <end position="1067"/>
    </location>
</feature>
<dbReference type="InterPro" id="IPR000253">
    <property type="entry name" value="FHA_dom"/>
</dbReference>
<dbReference type="Pfam" id="PF25547">
    <property type="entry name" value="WXG100_2"/>
    <property type="match status" value="1"/>
</dbReference>
<keyword evidence="3" id="KW-1133">Transmembrane helix</keyword>
<keyword evidence="6" id="KW-1185">Reference proteome</keyword>
<comment type="caution">
    <text evidence="5">The sequence shown here is derived from an EMBL/GenBank/DDBJ whole genome shotgun (WGS) entry which is preliminary data.</text>
</comment>
<feature type="domain" description="FHA" evidence="4">
    <location>
        <begin position="1018"/>
        <end position="1071"/>
    </location>
</feature>
<evidence type="ECO:0000313" key="5">
    <source>
        <dbReference type="EMBL" id="GAA4505448.1"/>
    </source>
</evidence>
<dbReference type="CDD" id="cd00060">
    <property type="entry name" value="FHA"/>
    <property type="match status" value="2"/>
</dbReference>
<feature type="compositionally biased region" description="Basic and acidic residues" evidence="2">
    <location>
        <begin position="1047"/>
        <end position="1059"/>
    </location>
</feature>
<feature type="region of interest" description="Disordered" evidence="2">
    <location>
        <begin position="443"/>
        <end position="788"/>
    </location>
</feature>
<dbReference type="InterPro" id="IPR050923">
    <property type="entry name" value="Cell_Proc_Reg/RNA_Proc"/>
</dbReference>
<feature type="compositionally biased region" description="Basic and acidic residues" evidence="2">
    <location>
        <begin position="950"/>
        <end position="968"/>
    </location>
</feature>
<feature type="compositionally biased region" description="Low complexity" evidence="2">
    <location>
        <begin position="981"/>
        <end position="993"/>
    </location>
</feature>
<gene>
    <name evidence="5" type="ORF">GCM10023191_061130</name>
</gene>
<dbReference type="Proteomes" id="UP001500503">
    <property type="component" value="Unassembled WGS sequence"/>
</dbReference>
<proteinExistence type="predicted"/>
<evidence type="ECO:0000256" key="1">
    <source>
        <dbReference type="ARBA" id="ARBA00022553"/>
    </source>
</evidence>
<sequence length="1487" mass="155430">MTADGYTAVPATWTSSGEGMIGASNKLATAVDTLCGELGEAGECWGNDDIGRSFFNGDDKTPGFGKARDTLLAELADMVNLVRATGGLLKISGHTYSVAEKASTIGSALPSGADKGALAAVDPYSLPKVAQGLAKSDPPPGGFEFVISLLRTLVFGCDWPDGSLEQLASMRDAFHKAAGTIDTVADEVSGHTETITANNEGETTQQFASFAAALQGGGDEGGLRWLAAACKSLGDSTDFLIKQKNAARLQFGLSIAFLAAVWAIALAVSWLTGGGSVGAATATTEAEGSALRLFLQRIAQSVVGRSLIVRGAAMGAVYSGGLDAVGQYARIHEGVQDGFSLTELAKAGGEGALAGGVMGGAGAWVAREGNGFTTALSSFMNHGGFKAGAAKVAFNGVAGTAGNLASQGVFDQHFDLKQAAEFGFGMAGIEGAKGAGRYAANRFGPSRNSTAGADPALPATTRTGNGGETTPAGRSGNDDGGGPPPPPSSGSRTTTHPGNDDGGGPPPPGGSDAPPAGNDTRLAGNDTPHSPAPTTDHGVPHAPDSAAGRPTPSPRSETEATPVMMNTPGDRPAGPPTPETGRPNIADILSGKTSPTTPRPETGGRTPATEHPTPTTGRAPDRPTGPAPERPTPPGPVPERPTPRGSENTPITGHAPEGTPAQGENARPGEEGAHPVRDGVDPQVDKPAGDDGRIGTVIDRPNNHSATAQPPRDVVVAGVPHDQSGRAAPDSPADGPSVTPDPPRADTNAVSGERAEPAVTAPIRRVDQAAPGSPKTSTAVPEAARPAHPRELLAKQIAHLEQERVRLAMANEGERPSPAVLHHHDPDPRIAALDDAIMRKQAELNALGPPAEMVFTAGGGEALRVGPGDEVMLGRSHESPLSKARPDEYVSRRHAVLEVDRAGRAWIRDLGSTNGTYVNGERIEPHTKVPLEPGDRVRLGQNYELSAAEHPPRQAEAEGHPPGAKEEAVSPPPEQTPAPRDPAGAGPAQPEAARPTDHAWVEAGDSSGNLRIPRGGEILIGRSTSSPMRAMLADLSDVSRRHATYGLDHDGTPWIRDEGSTNGTRVNGVEILPGEKVRLKAGDVVDFGADNKLRMKIPAAVRNTPVVPPHAPEAHAPAPAERAATPERPDAPASPPVEHPKPAAPPHAPEAHAPAPAERAATPEIRDALAPLLAEHPELTAAPHTVGELKDMLDGLHRDLPFKHIAALRELSYLEHGMEPPAISRERLDTFLDEVWNNRDHLRDGPMEIYRLYASATEPNPITRSPESYANSLVALADSRPPGAEAIIQRSWMDLRTLRDNGHLTLQMMNNGGFFHFRRMGADVNLVTERVYINARADHAPELMSAMVREVVDSPAEFPGVYAAKISSHRSVGNRPDNIVLYANDDAAAKKVIDWLAQYRERNPDAFMWSTPAMTEQVMEGVSRGAEPQVRGESFGTVRAKTIYNALFGKNMEGASRADLLQAALERFAKFGIDPEAPHQNLPRSTP</sequence>